<accession>A0A0K9G975</accession>
<evidence type="ECO:0000313" key="2">
    <source>
        <dbReference type="Proteomes" id="UP000037146"/>
    </source>
</evidence>
<name>A0A0K9G975_9BACI</name>
<comment type="caution">
    <text evidence="1">The sequence shown here is derived from an EMBL/GenBank/DDBJ whole genome shotgun (WGS) entry which is preliminary data.</text>
</comment>
<protein>
    <submittedName>
        <fullName evidence="1">Uncharacterized protein</fullName>
    </submittedName>
</protein>
<organism evidence="1 2">
    <name type="scientific">Peribacillus loiseleuriae</name>
    <dbReference type="NCBI Taxonomy" id="1679170"/>
    <lineage>
        <taxon>Bacteria</taxon>
        <taxon>Bacillati</taxon>
        <taxon>Bacillota</taxon>
        <taxon>Bacilli</taxon>
        <taxon>Bacillales</taxon>
        <taxon>Bacillaceae</taxon>
        <taxon>Peribacillus</taxon>
    </lineage>
</organism>
<dbReference type="AlphaFoldDB" id="A0A0K9G975"/>
<dbReference type="Proteomes" id="UP000037146">
    <property type="component" value="Unassembled WGS sequence"/>
</dbReference>
<evidence type="ECO:0000313" key="1">
    <source>
        <dbReference type="EMBL" id="KMY42792.1"/>
    </source>
</evidence>
<sequence length="60" mass="7226">MENAVRKSILTAFFYVNRRNTSKKEHLPISRCLFNNLKVPYTNIIENKETSTWFRGKQYE</sequence>
<reference evidence="2" key="1">
    <citation type="submission" date="2015-07" db="EMBL/GenBank/DDBJ databases">
        <title>Genome sequencing project for genomic taxonomy and phylogenomics of Bacillus-like bacteria.</title>
        <authorList>
            <person name="Liu B."/>
            <person name="Wang J."/>
            <person name="Zhu Y."/>
            <person name="Liu G."/>
            <person name="Chen Q."/>
            <person name="Chen Z."/>
            <person name="Lan J."/>
            <person name="Che J."/>
            <person name="Ge C."/>
            <person name="Shi H."/>
            <person name="Pan Z."/>
            <person name="Liu X."/>
        </authorList>
    </citation>
    <scope>NUCLEOTIDE SEQUENCE [LARGE SCALE GENOMIC DNA]</scope>
    <source>
        <strain evidence="2">FJAT-27997</strain>
    </source>
</reference>
<proteinExistence type="predicted"/>
<dbReference type="EMBL" id="LFZW01000002">
    <property type="protein sequence ID" value="KMY42792.1"/>
    <property type="molecule type" value="Genomic_DNA"/>
</dbReference>
<gene>
    <name evidence="1" type="ORF">AC625_24390</name>
</gene>
<dbReference type="PATRIC" id="fig|1679170.3.peg.5470"/>
<keyword evidence="2" id="KW-1185">Reference proteome</keyword>